<dbReference type="GO" id="GO:0031490">
    <property type="term" value="F:chromatin DNA binding"/>
    <property type="evidence" value="ECO:0007669"/>
    <property type="project" value="TreeGrafter"/>
</dbReference>
<protein>
    <submittedName>
        <fullName evidence="5">Uncharacterized protein</fullName>
    </submittedName>
</protein>
<keyword evidence="4" id="KW-0539">Nucleus</keyword>
<reference evidence="5 6" key="1">
    <citation type="journal article" date="2020" name="IScience">
        <title>Genome Sequencing of the Endangered Kingdonia uniflora (Circaeasteraceae, Ranunculales) Reveals Potential Mechanisms of Evolutionary Specialization.</title>
        <authorList>
            <person name="Sun Y."/>
            <person name="Deng T."/>
            <person name="Zhang A."/>
            <person name="Moore M.J."/>
            <person name="Landis J.B."/>
            <person name="Lin N."/>
            <person name="Zhang H."/>
            <person name="Zhang X."/>
            <person name="Huang J."/>
            <person name="Zhang X."/>
            <person name="Sun H."/>
            <person name="Wang H."/>
        </authorList>
    </citation>
    <scope>NUCLEOTIDE SEQUENCE [LARGE SCALE GENOMIC DNA]</scope>
    <source>
        <strain evidence="5">TB1705</strain>
        <tissue evidence="5">Leaf</tissue>
    </source>
</reference>
<dbReference type="OrthoDB" id="1667110at2759"/>
<keyword evidence="6" id="KW-1185">Reference proteome</keyword>
<evidence type="ECO:0000313" key="6">
    <source>
        <dbReference type="Proteomes" id="UP000541444"/>
    </source>
</evidence>
<accession>A0A7J7NXR2</accession>
<dbReference type="GO" id="GO:0032454">
    <property type="term" value="F:histone H3K9 demethylase activity"/>
    <property type="evidence" value="ECO:0007669"/>
    <property type="project" value="InterPro"/>
</dbReference>
<dbReference type="InterPro" id="IPR045109">
    <property type="entry name" value="LSDs-like"/>
</dbReference>
<evidence type="ECO:0000313" key="5">
    <source>
        <dbReference type="EMBL" id="KAF6171967.1"/>
    </source>
</evidence>
<organism evidence="5 6">
    <name type="scientific">Kingdonia uniflora</name>
    <dbReference type="NCBI Taxonomy" id="39325"/>
    <lineage>
        <taxon>Eukaryota</taxon>
        <taxon>Viridiplantae</taxon>
        <taxon>Streptophyta</taxon>
        <taxon>Embryophyta</taxon>
        <taxon>Tracheophyta</taxon>
        <taxon>Spermatophyta</taxon>
        <taxon>Magnoliopsida</taxon>
        <taxon>Ranunculales</taxon>
        <taxon>Circaeasteraceae</taxon>
        <taxon>Kingdonia</taxon>
    </lineage>
</organism>
<keyword evidence="3" id="KW-0479">Metal-binding</keyword>
<evidence type="ECO:0000256" key="3">
    <source>
        <dbReference type="ARBA" id="ARBA00022723"/>
    </source>
</evidence>
<name>A0A7J7NXR2_9MAGN</name>
<dbReference type="Gene3D" id="2.60.120.650">
    <property type="entry name" value="Cupin"/>
    <property type="match status" value="1"/>
</dbReference>
<dbReference type="EMBL" id="JACGCM010000445">
    <property type="protein sequence ID" value="KAF6171967.1"/>
    <property type="molecule type" value="Genomic_DNA"/>
</dbReference>
<dbReference type="GO" id="GO:0006357">
    <property type="term" value="P:regulation of transcription by RNA polymerase II"/>
    <property type="evidence" value="ECO:0007669"/>
    <property type="project" value="TreeGrafter"/>
</dbReference>
<dbReference type="Proteomes" id="UP000541444">
    <property type="component" value="Unassembled WGS sequence"/>
</dbReference>
<sequence>MNLSCIKVAVEFVSPESINECIRLTEEYRALPQNHLAKEDKLEVVLGYSIKLLKFHQMMRMFT</sequence>
<dbReference type="GO" id="GO:0000118">
    <property type="term" value="C:histone deacetylase complex"/>
    <property type="evidence" value="ECO:0007669"/>
    <property type="project" value="TreeGrafter"/>
</dbReference>
<comment type="subcellular location">
    <subcellularLocation>
        <location evidence="1">Nucleus</location>
    </subcellularLocation>
</comment>
<dbReference type="GO" id="GO:0046872">
    <property type="term" value="F:metal ion binding"/>
    <property type="evidence" value="ECO:0007669"/>
    <property type="project" value="UniProtKB-KW"/>
</dbReference>
<proteinExistence type="inferred from homology"/>
<dbReference type="AlphaFoldDB" id="A0A7J7NXR2"/>
<gene>
    <name evidence="5" type="ORF">GIB67_029385</name>
</gene>
<evidence type="ECO:0000256" key="4">
    <source>
        <dbReference type="ARBA" id="ARBA00023242"/>
    </source>
</evidence>
<evidence type="ECO:0000256" key="2">
    <source>
        <dbReference type="ARBA" id="ARBA00006801"/>
    </source>
</evidence>
<dbReference type="GO" id="GO:0003712">
    <property type="term" value="F:transcription coregulator activity"/>
    <property type="evidence" value="ECO:0007669"/>
    <property type="project" value="TreeGrafter"/>
</dbReference>
<dbReference type="GO" id="GO:0000785">
    <property type="term" value="C:chromatin"/>
    <property type="evidence" value="ECO:0007669"/>
    <property type="project" value="TreeGrafter"/>
</dbReference>
<dbReference type="PANTHER" id="PTHR12549:SF11">
    <property type="entry name" value="LYSINE-SPECIFIC DEMETHYLASE JMJ25"/>
    <property type="match status" value="1"/>
</dbReference>
<comment type="similarity">
    <text evidence="2">Belongs to the JARID1 histone demethylase family.</text>
</comment>
<evidence type="ECO:0000256" key="1">
    <source>
        <dbReference type="ARBA" id="ARBA00004123"/>
    </source>
</evidence>
<comment type="caution">
    <text evidence="5">The sequence shown here is derived from an EMBL/GenBank/DDBJ whole genome shotgun (WGS) entry which is preliminary data.</text>
</comment>
<dbReference type="PANTHER" id="PTHR12549">
    <property type="entry name" value="JMJC DOMAIN-CONTAINING HISTONE DEMETHYLATION PROTEIN"/>
    <property type="match status" value="1"/>
</dbReference>